<dbReference type="SUPFAM" id="SSF54211">
    <property type="entry name" value="Ribosomal protein S5 domain 2-like"/>
    <property type="match status" value="1"/>
</dbReference>
<accession>A0A6N7X6G6</accession>
<dbReference type="NCBIfam" id="TIGR00368">
    <property type="entry name" value="YifB family Mg chelatase-like AAA ATPase"/>
    <property type="match status" value="1"/>
</dbReference>
<dbReference type="AlphaFoldDB" id="A0A6N7X6G6"/>
<reference evidence="3 4" key="1">
    <citation type="submission" date="2019-08" db="EMBL/GenBank/DDBJ databases">
        <title>In-depth cultivation of the pig gut microbiome towards novel bacterial diversity and tailored functional studies.</title>
        <authorList>
            <person name="Wylensek D."/>
            <person name="Hitch T.C.A."/>
            <person name="Clavel T."/>
        </authorList>
    </citation>
    <scope>NUCLEOTIDE SEQUENCE [LARGE SCALE GENOMIC DNA]</scope>
    <source>
        <strain evidence="3 4">WCA-MUC-591-APC-4B</strain>
    </source>
</reference>
<evidence type="ECO:0000256" key="1">
    <source>
        <dbReference type="ARBA" id="ARBA00006354"/>
    </source>
</evidence>
<dbReference type="Pfam" id="PF01078">
    <property type="entry name" value="Mg_chelatase"/>
    <property type="match status" value="1"/>
</dbReference>
<dbReference type="PANTHER" id="PTHR32039:SF7">
    <property type="entry name" value="COMPETENCE PROTEIN COMM"/>
    <property type="match status" value="1"/>
</dbReference>
<dbReference type="InterPro" id="IPR014721">
    <property type="entry name" value="Ribsml_uS5_D2-typ_fold_subgr"/>
</dbReference>
<dbReference type="InterPro" id="IPR020568">
    <property type="entry name" value="Ribosomal_Su5_D2-typ_SF"/>
</dbReference>
<dbReference type="Gene3D" id="3.40.50.300">
    <property type="entry name" value="P-loop containing nucleotide triphosphate hydrolases"/>
    <property type="match status" value="1"/>
</dbReference>
<dbReference type="EMBL" id="VUNA01000014">
    <property type="protein sequence ID" value="MST71122.1"/>
    <property type="molecule type" value="Genomic_DNA"/>
</dbReference>
<evidence type="ECO:0000313" key="4">
    <source>
        <dbReference type="Proteomes" id="UP000469424"/>
    </source>
</evidence>
<dbReference type="Proteomes" id="UP000469424">
    <property type="component" value="Unassembled WGS sequence"/>
</dbReference>
<dbReference type="InterPro" id="IPR004482">
    <property type="entry name" value="Mg_chelat-rel"/>
</dbReference>
<dbReference type="InterPro" id="IPR045006">
    <property type="entry name" value="CHLI-like"/>
</dbReference>
<dbReference type="Pfam" id="PF13335">
    <property type="entry name" value="Mg_chelatase_C"/>
    <property type="match status" value="1"/>
</dbReference>
<feature type="domain" description="AAA+ ATPase" evidence="2">
    <location>
        <begin position="215"/>
        <end position="379"/>
    </location>
</feature>
<comment type="caution">
    <text evidence="3">The sequence shown here is derived from an EMBL/GenBank/DDBJ whole genome shotgun (WGS) entry which is preliminary data.</text>
</comment>
<dbReference type="Gene3D" id="3.30.230.10">
    <property type="match status" value="1"/>
</dbReference>
<evidence type="ECO:0000259" key="2">
    <source>
        <dbReference type="SMART" id="SM00382"/>
    </source>
</evidence>
<dbReference type="InterPro" id="IPR000523">
    <property type="entry name" value="Mg_chelatse_chII-like_cat_dom"/>
</dbReference>
<proteinExistence type="inferred from homology"/>
<dbReference type="InterPro" id="IPR027417">
    <property type="entry name" value="P-loop_NTPase"/>
</dbReference>
<dbReference type="GO" id="GO:0005524">
    <property type="term" value="F:ATP binding"/>
    <property type="evidence" value="ECO:0007669"/>
    <property type="project" value="InterPro"/>
</dbReference>
<dbReference type="InterPro" id="IPR025158">
    <property type="entry name" value="Mg_chelat-rel_C"/>
</dbReference>
<dbReference type="SUPFAM" id="SSF52540">
    <property type="entry name" value="P-loop containing nucleoside triphosphate hydrolases"/>
    <property type="match status" value="1"/>
</dbReference>
<dbReference type="PANTHER" id="PTHR32039">
    <property type="entry name" value="MAGNESIUM-CHELATASE SUBUNIT CHLI"/>
    <property type="match status" value="1"/>
</dbReference>
<evidence type="ECO:0000313" key="3">
    <source>
        <dbReference type="EMBL" id="MST71122.1"/>
    </source>
</evidence>
<gene>
    <name evidence="3" type="ORF">FYJ65_07240</name>
</gene>
<organism evidence="3 4">
    <name type="scientific">Mogibacterium kristiansenii</name>
    <dbReference type="NCBI Taxonomy" id="2606708"/>
    <lineage>
        <taxon>Bacteria</taxon>
        <taxon>Bacillati</taxon>
        <taxon>Bacillota</taxon>
        <taxon>Clostridia</taxon>
        <taxon>Peptostreptococcales</taxon>
        <taxon>Anaerovoracaceae</taxon>
        <taxon>Mogibacterium</taxon>
    </lineage>
</organism>
<dbReference type="SMART" id="SM00382">
    <property type="entry name" value="AAA"/>
    <property type="match status" value="1"/>
</dbReference>
<keyword evidence="4" id="KW-1185">Reference proteome</keyword>
<sequence length="508" mass="55897">MISVVYTAVCEGIEGIPVQVETDIGPGLPQINIVGLASTTVMESRERIKSGLLNSGFEYPRRRVTVNLIPAGIRKNGSHLDLAIAMGILGAMGYADADALREIGFIGEISLQGDVCRVEGVLPMILGMEKAGIRRVVLPAENLAEAELAREGGSAGPELLAVRNLQECLDAVQGKKIPSQGERVRPAIRETEYADFSDISGQENAKRAAVIAVAGHHGLLMMGSPGCGKTMIARRIPSILPPLTRQQMVETTMIYSIAGKLEKGQEIISAPPFRHPHHSIGKAGLLGGGSYPVPGEITMAHNGVLFLDEVGEFKRENIEALRIPLEEGEITHFRHGRAYRFPSDFRLVMATNPCPCGYLGDPERECRCSPGEIENYRKRLSGPMLERMDMLIQMEKVHYDELNRKPDENLSSKEMRKMVMQAIDFAAARGQEKPNGLLEDREVQQLEISAEGRKILQNAYTNLKLSPRTWIKVQKVARTIADAEQSECIEGEHILEALSYRTAPEDIY</sequence>
<dbReference type="InterPro" id="IPR003593">
    <property type="entry name" value="AAA+_ATPase"/>
</dbReference>
<dbReference type="Pfam" id="PF13541">
    <property type="entry name" value="ChlI"/>
    <property type="match status" value="1"/>
</dbReference>
<dbReference type="RefSeq" id="WP_154554684.1">
    <property type="nucleotide sequence ID" value="NZ_VUNA01000014.1"/>
</dbReference>
<name>A0A6N7X6G6_9FIRM</name>
<protein>
    <submittedName>
        <fullName evidence="3">YifB family Mg chelatase-like AAA ATPase</fullName>
    </submittedName>
</protein>
<dbReference type="CDD" id="cd00009">
    <property type="entry name" value="AAA"/>
    <property type="match status" value="1"/>
</dbReference>
<comment type="similarity">
    <text evidence="1">Belongs to the Mg-chelatase subunits D/I family. ComM subfamily.</text>
</comment>